<evidence type="ECO:0000313" key="4">
    <source>
        <dbReference type="Proteomes" id="UP001160301"/>
    </source>
</evidence>
<dbReference type="InterPro" id="IPR001387">
    <property type="entry name" value="Cro/C1-type_HTH"/>
</dbReference>
<dbReference type="Proteomes" id="UP001160301">
    <property type="component" value="Unassembled WGS sequence"/>
</dbReference>
<accession>A0ABT6PAE9</accession>
<evidence type="ECO:0000259" key="2">
    <source>
        <dbReference type="PROSITE" id="PS50943"/>
    </source>
</evidence>
<evidence type="ECO:0000256" key="1">
    <source>
        <dbReference type="SAM" id="MobiDB-lite"/>
    </source>
</evidence>
<dbReference type="RefSeq" id="WP_136973098.1">
    <property type="nucleotide sequence ID" value="NZ_JARZHI010000106.1"/>
</dbReference>
<dbReference type="PROSITE" id="PS50943">
    <property type="entry name" value="HTH_CROC1"/>
    <property type="match status" value="1"/>
</dbReference>
<dbReference type="Gene3D" id="1.10.260.40">
    <property type="entry name" value="lambda repressor-like DNA-binding domains"/>
    <property type="match status" value="1"/>
</dbReference>
<comment type="caution">
    <text evidence="3">The sequence shown here is derived from an EMBL/GenBank/DDBJ whole genome shotgun (WGS) entry which is preliminary data.</text>
</comment>
<sequence>MTIIGRPAFAGQEGADPSDRPVEDTHDQDTDSVPAVLSNDMQQRVRSALVAYARGKAQHAVAQALGYPRGYVAAVLDGKLHVTVHFAGQVARVLGTDISTLAG</sequence>
<keyword evidence="4" id="KW-1185">Reference proteome</keyword>
<dbReference type="InterPro" id="IPR010982">
    <property type="entry name" value="Lambda_DNA-bd_dom_sf"/>
</dbReference>
<dbReference type="SUPFAM" id="SSF47413">
    <property type="entry name" value="lambda repressor-like DNA-binding domains"/>
    <property type="match status" value="1"/>
</dbReference>
<feature type="domain" description="HTH cro/C1-type" evidence="2">
    <location>
        <begin position="58"/>
        <end position="101"/>
    </location>
</feature>
<feature type="compositionally biased region" description="Basic and acidic residues" evidence="1">
    <location>
        <begin position="17"/>
        <end position="29"/>
    </location>
</feature>
<protein>
    <submittedName>
        <fullName evidence="3">Helix-turn-helix transcriptional regulator</fullName>
    </submittedName>
</protein>
<dbReference type="EMBL" id="JARZHI010000106">
    <property type="protein sequence ID" value="MDI1437105.1"/>
    <property type="molecule type" value="Genomic_DNA"/>
</dbReference>
<proteinExistence type="predicted"/>
<reference evidence="3 4" key="1">
    <citation type="submission" date="2023-04" db="EMBL/GenBank/DDBJ databases">
        <title>The genome sequence of Polyangium sorediatum DSM14670.</title>
        <authorList>
            <person name="Zhang X."/>
        </authorList>
    </citation>
    <scope>NUCLEOTIDE SEQUENCE [LARGE SCALE GENOMIC DNA]</scope>
    <source>
        <strain evidence="3 4">DSM 14670</strain>
    </source>
</reference>
<evidence type="ECO:0000313" key="3">
    <source>
        <dbReference type="EMBL" id="MDI1437105.1"/>
    </source>
</evidence>
<gene>
    <name evidence="3" type="ORF">QHF89_46795</name>
</gene>
<feature type="region of interest" description="Disordered" evidence="1">
    <location>
        <begin position="1"/>
        <end position="38"/>
    </location>
</feature>
<organism evidence="3 4">
    <name type="scientific">Polyangium sorediatum</name>
    <dbReference type="NCBI Taxonomy" id="889274"/>
    <lineage>
        <taxon>Bacteria</taxon>
        <taxon>Pseudomonadati</taxon>
        <taxon>Myxococcota</taxon>
        <taxon>Polyangia</taxon>
        <taxon>Polyangiales</taxon>
        <taxon>Polyangiaceae</taxon>
        <taxon>Polyangium</taxon>
    </lineage>
</organism>
<name>A0ABT6PAE9_9BACT</name>